<evidence type="ECO:0000313" key="1">
    <source>
        <dbReference type="EMBL" id="BCJ93896.1"/>
    </source>
</evidence>
<dbReference type="CDD" id="cd07721">
    <property type="entry name" value="yflN-like_MBL-fold"/>
    <property type="match status" value="1"/>
</dbReference>
<dbReference type="InterPro" id="IPR001279">
    <property type="entry name" value="Metallo-B-lactamas"/>
</dbReference>
<dbReference type="Gene3D" id="3.60.15.10">
    <property type="entry name" value="Ribonuclease Z/Hydroxyacylglutathione hydrolase-like"/>
    <property type="match status" value="1"/>
</dbReference>
<dbReference type="InterPro" id="IPR050855">
    <property type="entry name" value="NDM-1-like"/>
</dbReference>
<dbReference type="GO" id="GO:0016787">
    <property type="term" value="F:hydrolase activity"/>
    <property type="evidence" value="ECO:0007669"/>
    <property type="project" value="UniProtKB-KW"/>
</dbReference>
<dbReference type="SUPFAM" id="SSF56281">
    <property type="entry name" value="Metallo-hydrolase/oxidoreductase"/>
    <property type="match status" value="1"/>
</dbReference>
<dbReference type="KEGG" id="acel:acsn021_14650"/>
<gene>
    <name evidence="1" type="ORF">acsn021_14650</name>
</gene>
<dbReference type="PANTHER" id="PTHR42951:SF15">
    <property type="entry name" value="METALLO-BETA-LACTAMASE SUPERFAMILY PROTEIN"/>
    <property type="match status" value="1"/>
</dbReference>
<sequence length="230" mass="25642">MKKIIVLDIKFTFGETEDIIHPVVLKDDTNMVLIDCGYTGYLMAIERVMEENGLSCKDLTHIVITHQDHDHMGSLLQLKSKYTQVKVVAGKEEAPYISGRLKSLRLQQAEALQPYLPKEQKESGEAFLKILKKVETAEVDIEVQDGDFFNWCGGCTIIGTPGHTPGHISIYMQEEQILIAGDAATIENGELVIANPQFTLNLDKAKESLQKLKTYGAKEIICYHGGIFTS</sequence>
<keyword evidence="2" id="KW-1185">Reference proteome</keyword>
<evidence type="ECO:0000313" key="2">
    <source>
        <dbReference type="Proteomes" id="UP000515561"/>
    </source>
</evidence>
<reference evidence="1 2" key="1">
    <citation type="journal article" date="2016" name="Int. J. Syst. Evol. Microbiol.">
        <title>Descriptions of Anaerotaenia torta gen. nov., sp. nov. and Anaerocolumna cellulosilytica gen. nov., sp. nov. isolated from a methanogenic reactor of cattle waste.</title>
        <authorList>
            <person name="Uek A."/>
            <person name="Ohtaki Y."/>
            <person name="Kaku N."/>
            <person name="Ueki K."/>
        </authorList>
    </citation>
    <scope>NUCLEOTIDE SEQUENCE [LARGE SCALE GENOMIC DNA]</scope>
    <source>
        <strain evidence="1 2">SN021</strain>
    </source>
</reference>
<dbReference type="RefSeq" id="WP_184092561.1">
    <property type="nucleotide sequence ID" value="NZ_AP023367.1"/>
</dbReference>
<name>A0A6S6QW16_9FIRM</name>
<dbReference type="EMBL" id="AP023367">
    <property type="protein sequence ID" value="BCJ93896.1"/>
    <property type="molecule type" value="Genomic_DNA"/>
</dbReference>
<dbReference type="InterPro" id="IPR036866">
    <property type="entry name" value="RibonucZ/Hydroxyglut_hydro"/>
</dbReference>
<proteinExistence type="predicted"/>
<keyword evidence="1" id="KW-0378">Hydrolase</keyword>
<dbReference type="SMART" id="SM00849">
    <property type="entry name" value="Lactamase_B"/>
    <property type="match status" value="1"/>
</dbReference>
<protein>
    <submittedName>
        <fullName evidence="1">MBL fold hydrolase</fullName>
    </submittedName>
</protein>
<dbReference type="PANTHER" id="PTHR42951">
    <property type="entry name" value="METALLO-BETA-LACTAMASE DOMAIN-CONTAINING"/>
    <property type="match status" value="1"/>
</dbReference>
<dbReference type="Pfam" id="PF00753">
    <property type="entry name" value="Lactamase_B"/>
    <property type="match status" value="1"/>
</dbReference>
<accession>A0A6S6QW16</accession>
<dbReference type="AlphaFoldDB" id="A0A6S6QW16"/>
<organism evidence="1 2">
    <name type="scientific">Anaerocolumna cellulosilytica</name>
    <dbReference type="NCBI Taxonomy" id="433286"/>
    <lineage>
        <taxon>Bacteria</taxon>
        <taxon>Bacillati</taxon>
        <taxon>Bacillota</taxon>
        <taxon>Clostridia</taxon>
        <taxon>Lachnospirales</taxon>
        <taxon>Lachnospiraceae</taxon>
        <taxon>Anaerocolumna</taxon>
    </lineage>
</organism>
<dbReference type="Proteomes" id="UP000515561">
    <property type="component" value="Chromosome"/>
</dbReference>